<dbReference type="AlphaFoldDB" id="A0AAV6Q8M4"/>
<dbReference type="Proteomes" id="UP000693946">
    <property type="component" value="Linkage Group LG6"/>
</dbReference>
<comment type="caution">
    <text evidence="1">The sequence shown here is derived from an EMBL/GenBank/DDBJ whole genome shotgun (WGS) entry which is preliminary data.</text>
</comment>
<name>A0AAV6Q8M4_SOLSE</name>
<dbReference type="EMBL" id="JAGKHQ010000018">
    <property type="protein sequence ID" value="KAG7485239.1"/>
    <property type="molecule type" value="Genomic_DNA"/>
</dbReference>
<organism evidence="1 2">
    <name type="scientific">Solea senegalensis</name>
    <name type="common">Senegalese sole</name>
    <dbReference type="NCBI Taxonomy" id="28829"/>
    <lineage>
        <taxon>Eukaryota</taxon>
        <taxon>Metazoa</taxon>
        <taxon>Chordata</taxon>
        <taxon>Craniata</taxon>
        <taxon>Vertebrata</taxon>
        <taxon>Euteleostomi</taxon>
        <taxon>Actinopterygii</taxon>
        <taxon>Neopterygii</taxon>
        <taxon>Teleostei</taxon>
        <taxon>Neoteleostei</taxon>
        <taxon>Acanthomorphata</taxon>
        <taxon>Carangaria</taxon>
        <taxon>Pleuronectiformes</taxon>
        <taxon>Pleuronectoidei</taxon>
        <taxon>Soleidae</taxon>
        <taxon>Solea</taxon>
    </lineage>
</organism>
<evidence type="ECO:0000313" key="1">
    <source>
        <dbReference type="EMBL" id="KAG7485239.1"/>
    </source>
</evidence>
<accession>A0AAV6Q8M4</accession>
<reference evidence="1 2" key="1">
    <citation type="journal article" date="2021" name="Sci. Rep.">
        <title>Chromosome anchoring in Senegalese sole (Solea senegalensis) reveals sex-associated markers and genome rearrangements in flatfish.</title>
        <authorList>
            <person name="Guerrero-Cozar I."/>
            <person name="Gomez-Garrido J."/>
            <person name="Berbel C."/>
            <person name="Martinez-Blanch J.F."/>
            <person name="Alioto T."/>
            <person name="Claros M.G."/>
            <person name="Gagnaire P.A."/>
            <person name="Manchado M."/>
        </authorList>
    </citation>
    <scope>NUCLEOTIDE SEQUENCE [LARGE SCALE GENOMIC DNA]</scope>
    <source>
        <strain evidence="1">Sse05_10M</strain>
    </source>
</reference>
<protein>
    <submittedName>
        <fullName evidence="1">Uncharacterized protein</fullName>
    </submittedName>
</protein>
<proteinExistence type="predicted"/>
<evidence type="ECO:0000313" key="2">
    <source>
        <dbReference type="Proteomes" id="UP000693946"/>
    </source>
</evidence>
<keyword evidence="2" id="KW-1185">Reference proteome</keyword>
<gene>
    <name evidence="1" type="ORF">JOB18_005865</name>
</gene>
<sequence length="130" mass="14106">MIEEGDSVPLRGHRAAAASSRTAASAGAITTPTPVAFSHVSSQSLEAAGFIPTKYYTSLLHFLLEAMRVCQIEFPCALNTCPRASLQHMSDDSLDSIIKGSKEGVQFQCIFKYITYQSDAEHVLTDGDYD</sequence>